<feature type="chain" id="PRO_5045851004" description="DUF5723 domain-containing protein" evidence="1">
    <location>
        <begin position="21"/>
        <end position="383"/>
    </location>
</feature>
<feature type="signal peptide" evidence="1">
    <location>
        <begin position="1"/>
        <end position="20"/>
    </location>
</feature>
<gene>
    <name evidence="2" type="ORF">ACFQ3Q_03380</name>
</gene>
<sequence length="383" mass="44474">MKKWRLYLVLILLVSFNVYSQEEAPKISVDGYIKNLHEFNFIDRLDQLQWTSLIHNRLNFKYLPNDEFSIRLEVRNRIYYGDRIRSFPGFAEMLDDDPGLADLSVNLIEENNLVFNSLIDRALVNYTKANWDISLGRQRINWGMNLVWNPNDIFNTYNFLDFDYEERPGSDAIRVQYYTGDFSKIELTAKGGKQNDDLIAAGMYKFNKWTYDIQFLTGVYQKDWVVGAGWAGNLKEAGFKGEISYFVPYEEYPGNENVMSASISLDYAFQKGLYVNSSALYNSSANNSFSSIEDLALARISAKNLMPFKYSFFLQLSKEFTPIFLGTASFIYSPTRHSVIAMPSLNYSLATNWDLNFTSQSFFEFEDYKTLGNSCFLRLRYSF</sequence>
<dbReference type="EMBL" id="JBHTLI010000001">
    <property type="protein sequence ID" value="MFD1094781.1"/>
    <property type="molecule type" value="Genomic_DNA"/>
</dbReference>
<keyword evidence="1" id="KW-0732">Signal</keyword>
<proteinExistence type="predicted"/>
<name>A0ABW3NPT2_9FLAO</name>
<evidence type="ECO:0000313" key="2">
    <source>
        <dbReference type="EMBL" id="MFD1094781.1"/>
    </source>
</evidence>
<evidence type="ECO:0000256" key="1">
    <source>
        <dbReference type="SAM" id="SignalP"/>
    </source>
</evidence>
<protein>
    <recommendedName>
        <fullName evidence="4">DUF5723 domain-containing protein</fullName>
    </recommendedName>
</protein>
<accession>A0ABW3NPT2</accession>
<evidence type="ECO:0000313" key="3">
    <source>
        <dbReference type="Proteomes" id="UP001597131"/>
    </source>
</evidence>
<organism evidence="2 3">
    <name type="scientific">Salegentibacter chungangensis</name>
    <dbReference type="NCBI Taxonomy" id="1335724"/>
    <lineage>
        <taxon>Bacteria</taxon>
        <taxon>Pseudomonadati</taxon>
        <taxon>Bacteroidota</taxon>
        <taxon>Flavobacteriia</taxon>
        <taxon>Flavobacteriales</taxon>
        <taxon>Flavobacteriaceae</taxon>
        <taxon>Salegentibacter</taxon>
    </lineage>
</organism>
<reference evidence="3" key="1">
    <citation type="journal article" date="2019" name="Int. J. Syst. Evol. Microbiol.">
        <title>The Global Catalogue of Microorganisms (GCM) 10K type strain sequencing project: providing services to taxonomists for standard genome sequencing and annotation.</title>
        <authorList>
            <consortium name="The Broad Institute Genomics Platform"/>
            <consortium name="The Broad Institute Genome Sequencing Center for Infectious Disease"/>
            <person name="Wu L."/>
            <person name="Ma J."/>
        </authorList>
    </citation>
    <scope>NUCLEOTIDE SEQUENCE [LARGE SCALE GENOMIC DNA]</scope>
    <source>
        <strain evidence="3">CCUG 64793</strain>
    </source>
</reference>
<dbReference type="Proteomes" id="UP001597131">
    <property type="component" value="Unassembled WGS sequence"/>
</dbReference>
<dbReference type="RefSeq" id="WP_380742910.1">
    <property type="nucleotide sequence ID" value="NZ_JBHTLI010000001.1"/>
</dbReference>
<keyword evidence="3" id="KW-1185">Reference proteome</keyword>
<evidence type="ECO:0008006" key="4">
    <source>
        <dbReference type="Google" id="ProtNLM"/>
    </source>
</evidence>
<comment type="caution">
    <text evidence="2">The sequence shown here is derived from an EMBL/GenBank/DDBJ whole genome shotgun (WGS) entry which is preliminary data.</text>
</comment>